<dbReference type="RefSeq" id="WP_239583434.1">
    <property type="nucleotide sequence ID" value="NZ_JAFBFC010000003.1"/>
</dbReference>
<evidence type="ECO:0000313" key="2">
    <source>
        <dbReference type="Proteomes" id="UP000809829"/>
    </source>
</evidence>
<reference evidence="1 2" key="1">
    <citation type="submission" date="2021-01" db="EMBL/GenBank/DDBJ databases">
        <title>Genomic Encyclopedia of Type Strains, Phase IV (KMG-IV): sequencing the most valuable type-strain genomes for metagenomic binning, comparative biology and taxonomic classification.</title>
        <authorList>
            <person name="Goeker M."/>
        </authorList>
    </citation>
    <scope>NUCLEOTIDE SEQUENCE [LARGE SCALE GENOMIC DNA]</scope>
    <source>
        <strain evidence="1 2">DSM 104297</strain>
    </source>
</reference>
<comment type="caution">
    <text evidence="1">The sequence shown here is derived from an EMBL/GenBank/DDBJ whole genome shotgun (WGS) entry which is preliminary data.</text>
</comment>
<dbReference type="Proteomes" id="UP000809829">
    <property type="component" value="Unassembled WGS sequence"/>
</dbReference>
<dbReference type="InterPro" id="IPR021321">
    <property type="entry name" value="DUF2922"/>
</dbReference>
<dbReference type="Pfam" id="PF11148">
    <property type="entry name" value="DUF2922"/>
    <property type="match status" value="1"/>
</dbReference>
<dbReference type="EMBL" id="JAFBFC010000003">
    <property type="protein sequence ID" value="MBM7702968.1"/>
    <property type="molecule type" value="Genomic_DNA"/>
</dbReference>
<protein>
    <recommendedName>
        <fullName evidence="3">DUF2922 domain-containing protein</fullName>
    </recommendedName>
</protein>
<name>A0ABS2QUK2_9BACI</name>
<proteinExistence type="predicted"/>
<evidence type="ECO:0008006" key="3">
    <source>
        <dbReference type="Google" id="ProtNLM"/>
    </source>
</evidence>
<keyword evidence="2" id="KW-1185">Reference proteome</keyword>
<gene>
    <name evidence="1" type="ORF">JOC83_001815</name>
</gene>
<sequence length="73" mass="7960">MMTKTLTLQFVNEAKKAASVSINNVKEPLDQADVHAAMDAIIANNVFITDGGFLIEKKGARITERQVTDIELA</sequence>
<evidence type="ECO:0000313" key="1">
    <source>
        <dbReference type="EMBL" id="MBM7702968.1"/>
    </source>
</evidence>
<accession>A0ABS2QUK2</accession>
<organism evidence="1 2">
    <name type="scientific">Priestia iocasae</name>
    <dbReference type="NCBI Taxonomy" id="2291674"/>
    <lineage>
        <taxon>Bacteria</taxon>
        <taxon>Bacillati</taxon>
        <taxon>Bacillota</taxon>
        <taxon>Bacilli</taxon>
        <taxon>Bacillales</taxon>
        <taxon>Bacillaceae</taxon>
        <taxon>Priestia</taxon>
    </lineage>
</organism>